<dbReference type="SUPFAM" id="SSF69279">
    <property type="entry name" value="Phage tail proteins"/>
    <property type="match status" value="1"/>
</dbReference>
<keyword evidence="1" id="KW-0614">Plasmid</keyword>
<reference evidence="1" key="1">
    <citation type="journal article" date="2010" name="J. Bacteriol.">
        <title>Characterization of the replication, transfer, and plasmid/lytic phage cycle of the Streptomyces plasmid-phage pZL12.</title>
        <authorList>
            <person name="Zhong L."/>
            <person name="Cheng Q."/>
            <person name="Tian X."/>
            <person name="Zhao L."/>
            <person name="Qin Z."/>
        </authorList>
    </citation>
    <scope>NUCLEOTIDE SEQUENCE</scope>
    <source>
        <strain evidence="1">W9</strain>
        <plasmid evidence="1">pCQ3</plasmid>
    </source>
</reference>
<dbReference type="RefSeq" id="WP_012840440.1">
    <property type="nucleotide sequence ID" value="NC_013449.1"/>
</dbReference>
<protein>
    <submittedName>
        <fullName evidence="1">PCQ3_54</fullName>
    </submittedName>
</protein>
<dbReference type="AlphaFoldDB" id="D0UZA3"/>
<name>D0UZA3_9ACTN</name>
<organism evidence="1">
    <name type="scientific">Streptomyces sp. W9</name>
    <dbReference type="NCBI Taxonomy" id="682410"/>
    <lineage>
        <taxon>Bacteria</taxon>
        <taxon>Bacillati</taxon>
        <taxon>Actinomycetota</taxon>
        <taxon>Actinomycetes</taxon>
        <taxon>Kitasatosporales</taxon>
        <taxon>Streptomycetaceae</taxon>
        <taxon>Streptomyces</taxon>
    </lineage>
</organism>
<gene>
    <name evidence="1" type="ORF">pCQ3.54</name>
</gene>
<sequence length="366" mass="40423">MTARSRWRYFTRNALTGAVLHPALPLAEVEFGAELNGPGSLSATLSPRWVKANTSALQPGLAEIYAEADDMLRWGGLIWTVDPQDQEYRIEAASWSSYLNRRHDHHGNLDGRGPYVNQDSCVIIRDIWAYAQGQPDGNLGVVVDATTSNAKAGTPKEPWKSYWYETPVLGDLMDNLVDEDAAPQYTNLCNYQANGTIRKRLALGYPRLGARRTDISFRSGVNIVSAPEVTYSADEYANVIIATGSGEGSSTRFAVDPVRDGRLRLEHVLALPTVNGVDVLGRRAAAERKRRQVMGEVTEITVRDHPHARLGSWQIGDDVQVSVHNAWTSWSGWCRIIADAYRPSTHPDQATLTLRRADAYSYGAAS</sequence>
<geneLocation type="plasmid" evidence="1">
    <name>pCQ3</name>
</geneLocation>
<dbReference type="EMBL" id="GQ983381">
    <property type="protein sequence ID" value="ACX85555.1"/>
    <property type="molecule type" value="Genomic_DNA"/>
</dbReference>
<evidence type="ECO:0000313" key="1">
    <source>
        <dbReference type="EMBL" id="ACX85555.1"/>
    </source>
</evidence>
<proteinExistence type="predicted"/>
<accession>D0UZA3</accession>